<reference evidence="2 3" key="1">
    <citation type="submission" date="2023-03" db="EMBL/GenBank/DDBJ databases">
        <title>Bacillus Genome Sequencing.</title>
        <authorList>
            <person name="Dunlap C."/>
        </authorList>
    </citation>
    <scope>NUCLEOTIDE SEQUENCE [LARGE SCALE GENOMIC DNA]</scope>
    <source>
        <strain evidence="2 3">B-23453</strain>
    </source>
</reference>
<organism evidence="2 3">
    <name type="scientific">Heyndrickxia acidicola</name>
    <dbReference type="NCBI Taxonomy" id="209389"/>
    <lineage>
        <taxon>Bacteria</taxon>
        <taxon>Bacillati</taxon>
        <taxon>Bacillota</taxon>
        <taxon>Bacilli</taxon>
        <taxon>Bacillales</taxon>
        <taxon>Bacillaceae</taxon>
        <taxon>Heyndrickxia</taxon>
    </lineage>
</organism>
<sequence length="271" mass="29914">MRSIIVLCISLCTLALTACGAANIPTSSLQMQMSSMKPVSGDDTESTWNVPKNPHANQNVTISIQIEDKHGKLIKKFDTVNTKKMHLIVVNKDLSYFAHIHPVLHSDGTFTITTSFPEGGDYKLIAEMTPSGFPDYSIESHWIHVQGKTPKQHPIAADNVTNKTINGIKVSISFDQTVKAKKNVNMVFTMHDANTNKPIHTLKPYLGAMGHATAIDKDNKIFLHIHPLYATGNGPGVTFMTYFPQKGIYKVWGQFNVNGKLVTAPFIVKVL</sequence>
<keyword evidence="1" id="KW-0732">Signal</keyword>
<evidence type="ECO:0008006" key="4">
    <source>
        <dbReference type="Google" id="ProtNLM"/>
    </source>
</evidence>
<feature type="chain" id="PRO_5046355022" description="YtkA-like domain-containing protein" evidence="1">
    <location>
        <begin position="19"/>
        <end position="271"/>
    </location>
</feature>
<name>A0ABU6MB70_9BACI</name>
<keyword evidence="3" id="KW-1185">Reference proteome</keyword>
<accession>A0ABU6MB70</accession>
<proteinExistence type="predicted"/>
<evidence type="ECO:0000313" key="3">
    <source>
        <dbReference type="Proteomes" id="UP001341444"/>
    </source>
</evidence>
<dbReference type="PROSITE" id="PS51257">
    <property type="entry name" value="PROKAR_LIPOPROTEIN"/>
    <property type="match status" value="1"/>
</dbReference>
<evidence type="ECO:0000256" key="1">
    <source>
        <dbReference type="SAM" id="SignalP"/>
    </source>
</evidence>
<protein>
    <recommendedName>
        <fullName evidence="4">YtkA-like domain-containing protein</fullName>
    </recommendedName>
</protein>
<comment type="caution">
    <text evidence="2">The sequence shown here is derived from an EMBL/GenBank/DDBJ whole genome shotgun (WGS) entry which is preliminary data.</text>
</comment>
<gene>
    <name evidence="2" type="ORF">P4T90_02330</name>
</gene>
<feature type="signal peptide" evidence="1">
    <location>
        <begin position="1"/>
        <end position="18"/>
    </location>
</feature>
<dbReference type="EMBL" id="JARMAB010000004">
    <property type="protein sequence ID" value="MED1201923.1"/>
    <property type="molecule type" value="Genomic_DNA"/>
</dbReference>
<evidence type="ECO:0000313" key="2">
    <source>
        <dbReference type="EMBL" id="MED1201923.1"/>
    </source>
</evidence>
<dbReference type="RefSeq" id="WP_066264457.1">
    <property type="nucleotide sequence ID" value="NZ_JARMAB010000004.1"/>
</dbReference>
<dbReference type="Proteomes" id="UP001341444">
    <property type="component" value="Unassembled WGS sequence"/>
</dbReference>